<dbReference type="Pfam" id="PF00383">
    <property type="entry name" value="dCMP_cyt_deam_1"/>
    <property type="match status" value="1"/>
</dbReference>
<sequence length="140" mass="15364">MHYSEDDIQRYMKAAFVQAEEAYAQGEVPVGCVLVHDLKIIGRGRNRPNETCNATKHAEMVAIDEILGYKTGSTSNARSLSNSDASTSQQAPFTPNVFSETDLFVTVEPCVMCASALRQLAPAPKKKSKRILKSDDLSVR</sequence>
<name>A0A9W8E816_9FUNG</name>
<dbReference type="OrthoDB" id="1701769at2759"/>
<reference evidence="3" key="1">
    <citation type="submission" date="2022-07" db="EMBL/GenBank/DDBJ databases">
        <title>Phylogenomic reconstructions and comparative analyses of Kickxellomycotina fungi.</title>
        <authorList>
            <person name="Reynolds N.K."/>
            <person name="Stajich J.E."/>
            <person name="Barry K."/>
            <person name="Grigoriev I.V."/>
            <person name="Crous P."/>
            <person name="Smith M.E."/>
        </authorList>
    </citation>
    <scope>NUCLEOTIDE SEQUENCE</scope>
    <source>
        <strain evidence="3">RSA 1196</strain>
    </source>
</reference>
<evidence type="ECO:0000313" key="4">
    <source>
        <dbReference type="Proteomes" id="UP001150925"/>
    </source>
</evidence>
<dbReference type="PROSITE" id="PS51747">
    <property type="entry name" value="CYT_DCMP_DEAMINASES_2"/>
    <property type="match status" value="1"/>
</dbReference>
<dbReference type="Proteomes" id="UP001150925">
    <property type="component" value="Unassembled WGS sequence"/>
</dbReference>
<organism evidence="3 4">
    <name type="scientific">Dispira parvispora</name>
    <dbReference type="NCBI Taxonomy" id="1520584"/>
    <lineage>
        <taxon>Eukaryota</taxon>
        <taxon>Fungi</taxon>
        <taxon>Fungi incertae sedis</taxon>
        <taxon>Zoopagomycota</taxon>
        <taxon>Kickxellomycotina</taxon>
        <taxon>Dimargaritomycetes</taxon>
        <taxon>Dimargaritales</taxon>
        <taxon>Dimargaritaceae</taxon>
        <taxon>Dispira</taxon>
    </lineage>
</organism>
<evidence type="ECO:0000256" key="1">
    <source>
        <dbReference type="ARBA" id="ARBA00022801"/>
    </source>
</evidence>
<comment type="caution">
    <text evidence="3">The sequence shown here is derived from an EMBL/GenBank/DDBJ whole genome shotgun (WGS) entry which is preliminary data.</text>
</comment>
<dbReference type="GO" id="GO:0005737">
    <property type="term" value="C:cytoplasm"/>
    <property type="evidence" value="ECO:0007669"/>
    <property type="project" value="TreeGrafter"/>
</dbReference>
<dbReference type="InterPro" id="IPR016193">
    <property type="entry name" value="Cytidine_deaminase-like"/>
</dbReference>
<keyword evidence="4" id="KW-1185">Reference proteome</keyword>
<dbReference type="GO" id="GO:0002100">
    <property type="term" value="P:tRNA wobble adenosine to inosine editing"/>
    <property type="evidence" value="ECO:0007669"/>
    <property type="project" value="TreeGrafter"/>
</dbReference>
<feature type="domain" description="CMP/dCMP-type deaminase" evidence="2">
    <location>
        <begin position="6"/>
        <end position="140"/>
    </location>
</feature>
<proteinExistence type="predicted"/>
<dbReference type="InterPro" id="IPR002125">
    <property type="entry name" value="CMP_dCMP_dom"/>
</dbReference>
<dbReference type="AlphaFoldDB" id="A0A9W8E816"/>
<dbReference type="PANTHER" id="PTHR11079">
    <property type="entry name" value="CYTOSINE DEAMINASE FAMILY MEMBER"/>
    <property type="match status" value="1"/>
</dbReference>
<accession>A0A9W8E816</accession>
<evidence type="ECO:0000313" key="3">
    <source>
        <dbReference type="EMBL" id="KAJ1967897.1"/>
    </source>
</evidence>
<dbReference type="GO" id="GO:0005634">
    <property type="term" value="C:nucleus"/>
    <property type="evidence" value="ECO:0007669"/>
    <property type="project" value="TreeGrafter"/>
</dbReference>
<dbReference type="EMBL" id="JANBPY010000264">
    <property type="protein sequence ID" value="KAJ1967897.1"/>
    <property type="molecule type" value="Genomic_DNA"/>
</dbReference>
<dbReference type="SUPFAM" id="SSF53927">
    <property type="entry name" value="Cytidine deaminase-like"/>
    <property type="match status" value="1"/>
</dbReference>
<keyword evidence="1" id="KW-0378">Hydrolase</keyword>
<evidence type="ECO:0000259" key="2">
    <source>
        <dbReference type="PROSITE" id="PS51747"/>
    </source>
</evidence>
<dbReference type="GO" id="GO:0052717">
    <property type="term" value="F:tRNA-specific adenosine-34 deaminase activity"/>
    <property type="evidence" value="ECO:0007669"/>
    <property type="project" value="TreeGrafter"/>
</dbReference>
<dbReference type="PANTHER" id="PTHR11079:SF149">
    <property type="entry name" value="TRNA-SPECIFIC ADENOSINE DEAMINASE 2"/>
    <property type="match status" value="1"/>
</dbReference>
<dbReference type="CDD" id="cd01285">
    <property type="entry name" value="nucleoside_deaminase"/>
    <property type="match status" value="1"/>
</dbReference>
<protein>
    <submittedName>
        <fullName evidence="3">tRNA(Adenine34) deaminase</fullName>
    </submittedName>
</protein>
<gene>
    <name evidence="3" type="primary">TAD2</name>
    <name evidence="3" type="ORF">IWQ62_001570</name>
</gene>
<dbReference type="Gene3D" id="3.40.140.10">
    <property type="entry name" value="Cytidine Deaminase, domain 2"/>
    <property type="match status" value="1"/>
</dbReference>